<name>A0A0G0RJ70_9BACT</name>
<dbReference type="AlphaFoldDB" id="A0A0G0RJ70"/>
<reference evidence="1 2" key="1">
    <citation type="journal article" date="2015" name="Nature">
        <title>rRNA introns, odd ribosomes, and small enigmatic genomes across a large radiation of phyla.</title>
        <authorList>
            <person name="Brown C.T."/>
            <person name="Hug L.A."/>
            <person name="Thomas B.C."/>
            <person name="Sharon I."/>
            <person name="Castelle C.J."/>
            <person name="Singh A."/>
            <person name="Wilkins M.J."/>
            <person name="Williams K.H."/>
            <person name="Banfield J.F."/>
        </authorList>
    </citation>
    <scope>NUCLEOTIDE SEQUENCE [LARGE SCALE GENOMIC DNA]</scope>
</reference>
<organism evidence="1 2">
    <name type="scientific">Candidatus Curtissbacteria bacterium GW2011_GWA1_40_16</name>
    <dbReference type="NCBI Taxonomy" id="1618405"/>
    <lineage>
        <taxon>Bacteria</taxon>
        <taxon>Candidatus Curtissiibacteriota</taxon>
    </lineage>
</organism>
<evidence type="ECO:0000313" key="2">
    <source>
        <dbReference type="Proteomes" id="UP000034531"/>
    </source>
</evidence>
<dbReference type="EMBL" id="LBYI01000017">
    <property type="protein sequence ID" value="KKR49926.1"/>
    <property type="molecule type" value="Genomic_DNA"/>
</dbReference>
<protein>
    <submittedName>
        <fullName evidence="1">Uncharacterized protein</fullName>
    </submittedName>
</protein>
<gene>
    <name evidence="1" type="ORF">UT84_C0017G0014</name>
</gene>
<accession>A0A0G0RJ70</accession>
<comment type="caution">
    <text evidence="1">The sequence shown here is derived from an EMBL/GenBank/DDBJ whole genome shotgun (WGS) entry which is preliminary data.</text>
</comment>
<dbReference type="Proteomes" id="UP000034531">
    <property type="component" value="Unassembled WGS sequence"/>
</dbReference>
<sequence>MIRKLAINNTYNFGRVTFLILKEKKLYTGVCLEFDLVVQAPTPEETKEHIEDLASAWLKNVIKNRLPEKLLNKSAPKKYWAIAKEIENKVETKRGQLAITRLAQKPDKPSVLYFSIVQNYLGYGAFGK</sequence>
<evidence type="ECO:0000313" key="1">
    <source>
        <dbReference type="EMBL" id="KKR49926.1"/>
    </source>
</evidence>
<proteinExistence type="predicted"/>